<dbReference type="GO" id="GO:0030488">
    <property type="term" value="P:tRNA methylation"/>
    <property type="evidence" value="ECO:0007669"/>
    <property type="project" value="TreeGrafter"/>
</dbReference>
<dbReference type="InterPro" id="IPR051954">
    <property type="entry name" value="tRNA_methyltransferase_THADA"/>
</dbReference>
<protein>
    <submittedName>
        <fullName evidence="5">Thyroid adenoma-associated protein isoform X2</fullName>
    </submittedName>
</protein>
<feature type="domain" description="tRNA (32-2'-O)-methyltransferase regulator THADA-like TPR repeats region" evidence="3">
    <location>
        <begin position="464"/>
        <end position="666"/>
    </location>
</feature>
<dbReference type="PANTHER" id="PTHR14387">
    <property type="entry name" value="THADA/DEATH RECEPTOR INTERACTING PROTEIN"/>
    <property type="match status" value="1"/>
</dbReference>
<dbReference type="Proteomes" id="UP001165289">
    <property type="component" value="Unassembled WGS sequence"/>
</dbReference>
<comment type="caution">
    <text evidence="5">The sequence shown here is derived from an EMBL/GenBank/DDBJ whole genome shotgun (WGS) entry which is preliminary data.</text>
</comment>
<dbReference type="Pfam" id="PF25150">
    <property type="entry name" value="TPR_Trm732"/>
    <property type="match status" value="1"/>
</dbReference>
<keyword evidence="6" id="KW-1185">Reference proteome</keyword>
<dbReference type="InterPro" id="IPR011989">
    <property type="entry name" value="ARM-like"/>
</dbReference>
<dbReference type="Pfam" id="PF10350">
    <property type="entry name" value="DUF2428"/>
    <property type="match status" value="1"/>
</dbReference>
<evidence type="ECO:0000259" key="3">
    <source>
        <dbReference type="Pfam" id="PF25150"/>
    </source>
</evidence>
<organism evidence="5 6">
    <name type="scientific">Oopsacas minuta</name>
    <dbReference type="NCBI Taxonomy" id="111878"/>
    <lineage>
        <taxon>Eukaryota</taxon>
        <taxon>Metazoa</taxon>
        <taxon>Porifera</taxon>
        <taxon>Hexactinellida</taxon>
        <taxon>Hexasterophora</taxon>
        <taxon>Lyssacinosida</taxon>
        <taxon>Leucopsacidae</taxon>
        <taxon>Oopsacas</taxon>
    </lineage>
</organism>
<keyword evidence="1" id="KW-0819">tRNA processing</keyword>
<proteinExistence type="predicted"/>
<evidence type="ECO:0000313" key="6">
    <source>
        <dbReference type="Proteomes" id="UP001165289"/>
    </source>
</evidence>
<evidence type="ECO:0000259" key="4">
    <source>
        <dbReference type="Pfam" id="PF25151"/>
    </source>
</evidence>
<accession>A0AAV7JHN1</accession>
<dbReference type="GO" id="GO:0005829">
    <property type="term" value="C:cytosol"/>
    <property type="evidence" value="ECO:0007669"/>
    <property type="project" value="TreeGrafter"/>
</dbReference>
<reference evidence="5 6" key="1">
    <citation type="journal article" date="2023" name="BMC Biol.">
        <title>The compact genome of the sponge Oopsacas minuta (Hexactinellida) is lacking key metazoan core genes.</title>
        <authorList>
            <person name="Santini S."/>
            <person name="Schenkelaars Q."/>
            <person name="Jourda C."/>
            <person name="Duchesne M."/>
            <person name="Belahbib H."/>
            <person name="Rocher C."/>
            <person name="Selva M."/>
            <person name="Riesgo A."/>
            <person name="Vervoort M."/>
            <person name="Leys S.P."/>
            <person name="Kodjabachian L."/>
            <person name="Le Bivic A."/>
            <person name="Borchiellini C."/>
            <person name="Claverie J.M."/>
            <person name="Renard E."/>
        </authorList>
    </citation>
    <scope>NUCLEOTIDE SEQUENCE [LARGE SCALE GENOMIC DNA]</scope>
    <source>
        <strain evidence="5">SPO-2</strain>
    </source>
</reference>
<sequence>MTLNSLEEINRFEFKLQNSLDIELEEIQDCHKKLIANTYAFSESFISKLVTFYFNIPIKSPLKKAVRAILKDLILQHTFTPYISDVLITQVSSQSERMFSSVEDCLEHLPGGYKLVEEHVYFIFTEMNIFLSNNRTRLQPHLISIIKSYHKIIGKCRSAIFTSQEISLTSEYNYLNRVLANLTNNITNKTELTDLHASKLFGGIAQCADDDDVDISQTSIIVLIQLMRFLKQDTILNDLYKVNAINMSNHTPNVRILYGLISAAPIQFMFYQVSLHATPVCISILLEIEKLLIRINNKSLPCLQVYRCLHSCIISLRKAVITPSHKQMLKSSLMDEDIDLKQVIVDIVMNNWYSHIETIRHLIKEIFMDFLKLLSDIFEGETQTICENYAKSFLLLDVKSTTKYKYLCLLSNYIPLSRWIILDPLLPETLPMVMDECALATHVGEFWCRLVCQDSVLFSDIQPWIDAILCNMSRITPGHCHNIYDFCKKGIIACHADILQYIASQVPETGQGYLFLILCLKQAQKQQHNTDVTKILNRDKIKYCLISCSSELSISALDLICLNKKSNSIISEEDLQLVLKGFITLVDINSVSIRKNLISSLTALLLLIERSAHKHTQYINRSEDNATNHYSCFLDIFSSLLFALLNPTSSQGTNEIVLSILSSVLNLYQINPTIFPTDFQIKDFQLEILLASLKSTFEFHCNLSFKILILLKDRVRVWLSAADNSNKFVNDMYSLMLSPVSVHSTSASYYVRLLLRLYPEKLYSFIQEKWTNDREQLDIHLSQDVSDNSSNNINLNCLWSLLQLLNMQLEISKERWNPTKYCLYSIIRCIRGVLSECSIQETDISYLKQCLDTSIHLCTRVLSVTGHIVCNSSPEGYLSDYVDDDSTQLIYNRSVLLCSWQSLKEISLLFSEIIELFFPIYPSLFYPSNLTTIYRFYLNYLIEARHRGAFELTYVGFVKLCNCLWLSPTPSVFSLPSIWLQEVLSNLLNNEKRETQMNLLSCATRRSAGLPYLVLAILSNEPKHLNNKYLSITMDTLTTIAAKVVQSPEDIIIQVHSLNILRALFKDNKLRDIMHQYVSTTIPHVIRSVSSTHWPIRNASHLLFSSIMSRVFGVKRTQDEYAWQNKMTTHNFFSRYPTLWELFSNILTQFVEYSKILQPEYSVFLILTIFSRLYISKSDTNSHYITILIPQLFRLCENPCWKLRQMSANSISSLLSSQIFSLVYPYFLKNSPHSLENPSHNTVHGFLLVLKEVVQLQISKLSVTESVTLFNFCNDLIPVCTRCIVNQCTVFQILTTLIDKSQKCVFESVRDVDVKLYFHLVEFFKKIFDKSALKNDLFLQTRISTSLRLTIALSRIKDIFSNQSIMSLPHNLLDRSDLRQYSIQSILEMEMNIPPDIFPLNILFILFLESTNEERINIICIIMRNLHFNFTKITQELSQQKYSDLHTAFNMIHNLIVVCSVEYEYLTSLIQFAGCLILSLNIAGESISYEINTFIHSVYEIAITTQVLCVIQCIDYTLCAIYDLIIPSTLDEDTINKFWFLSLYGVHLCNDSKLASVITTVPRDKVIPVHVHPSVATEILLMNITILLNEERALRVLLFLLQNIINLELTNEVEENDTDRLFEESSVNYFTIPTAIILCISKLILNIVENSINSEVRLAEIQTLFYNIREQLELVHQTDGLAWNRKYFLLSLLYSLLYQILQERSIKLNNDILSQKSLFSSQAILEPSILKVILFDMI</sequence>
<dbReference type="Pfam" id="PF25151">
    <property type="entry name" value="TPR_Trm732_C"/>
    <property type="match status" value="1"/>
</dbReference>
<dbReference type="InterPro" id="IPR019442">
    <property type="entry name" value="THADA/TRM732_DUF2428"/>
</dbReference>
<feature type="domain" description="DUF2428" evidence="2">
    <location>
        <begin position="851"/>
        <end position="1094"/>
    </location>
</feature>
<gene>
    <name evidence="5" type="ORF">LOD99_12184</name>
</gene>
<evidence type="ECO:0000256" key="1">
    <source>
        <dbReference type="ARBA" id="ARBA00022694"/>
    </source>
</evidence>
<dbReference type="InterPro" id="IPR056842">
    <property type="entry name" value="THADA-like_TPR_C"/>
</dbReference>
<feature type="domain" description="tRNA (32-2'-O)-methyltransferase regulator THADA-like C-terminal TPR repeats region" evidence="4">
    <location>
        <begin position="1097"/>
        <end position="1252"/>
    </location>
</feature>
<dbReference type="InterPro" id="IPR056843">
    <property type="entry name" value="THADA-like_TPR"/>
</dbReference>
<evidence type="ECO:0000313" key="5">
    <source>
        <dbReference type="EMBL" id="KAI6648375.1"/>
    </source>
</evidence>
<dbReference type="Gene3D" id="1.25.10.10">
    <property type="entry name" value="Leucine-rich Repeat Variant"/>
    <property type="match status" value="1"/>
</dbReference>
<dbReference type="PANTHER" id="PTHR14387:SF7">
    <property type="entry name" value="THYROID ADENOMA-ASSOCIATED PROTEIN"/>
    <property type="match status" value="1"/>
</dbReference>
<evidence type="ECO:0000259" key="2">
    <source>
        <dbReference type="Pfam" id="PF10350"/>
    </source>
</evidence>
<dbReference type="EMBL" id="JAKMXF010000332">
    <property type="protein sequence ID" value="KAI6648375.1"/>
    <property type="molecule type" value="Genomic_DNA"/>
</dbReference>
<name>A0AAV7JHN1_9METZ</name>